<dbReference type="PROSITE" id="PS01125">
    <property type="entry name" value="ROK"/>
    <property type="match status" value="1"/>
</dbReference>
<keyword evidence="1 3" id="KW-0808">Transferase</keyword>
<dbReference type="PANTHER" id="PTHR47690">
    <property type="entry name" value="GLUCOKINASE"/>
    <property type="match status" value="1"/>
</dbReference>
<dbReference type="InterPro" id="IPR049874">
    <property type="entry name" value="ROK_cs"/>
</dbReference>
<dbReference type="InterPro" id="IPR043129">
    <property type="entry name" value="ATPase_NBD"/>
</dbReference>
<gene>
    <name evidence="3 5" type="primary">glk</name>
    <name evidence="5" type="ORF">WG929_04485</name>
</gene>
<dbReference type="EMBL" id="JBBKTX010000004">
    <property type="protein sequence ID" value="MFK4751664.1"/>
    <property type="molecule type" value="Genomic_DNA"/>
</dbReference>
<keyword evidence="3" id="KW-0324">Glycolysis</keyword>
<dbReference type="InterPro" id="IPR050201">
    <property type="entry name" value="Bacterial_glucokinase"/>
</dbReference>
<evidence type="ECO:0000256" key="1">
    <source>
        <dbReference type="ARBA" id="ARBA00022679"/>
    </source>
</evidence>
<keyword evidence="3" id="KW-0067">ATP-binding</keyword>
<protein>
    <recommendedName>
        <fullName evidence="3">Glucokinase</fullName>
        <ecNumber evidence="3">2.7.1.2</ecNumber>
    </recommendedName>
    <alternativeName>
        <fullName evidence="3">Glucose kinase</fullName>
    </alternativeName>
</protein>
<dbReference type="Gene3D" id="3.40.367.20">
    <property type="match status" value="1"/>
</dbReference>
<keyword evidence="6" id="KW-1185">Reference proteome</keyword>
<dbReference type="InterPro" id="IPR003836">
    <property type="entry name" value="Glucokinase"/>
</dbReference>
<keyword evidence="2 3" id="KW-0418">Kinase</keyword>
<dbReference type="NCBIfam" id="TIGR00749">
    <property type="entry name" value="glk"/>
    <property type="match status" value="1"/>
</dbReference>
<dbReference type="SUPFAM" id="SSF53067">
    <property type="entry name" value="Actin-like ATPase domain"/>
    <property type="match status" value="1"/>
</dbReference>
<sequence length="338" mass="35698">MTRAVSSSGVTAVQGERVLVGDIGGTNARFALVKPGTVELTHIVTLATADFPGIEAAIHCYAEQVGASGIHRACLALACPVDGDDIDMTNNHWLFRRQQLMNHLGLKQLKLVNDFTAMALGMLHLQPHELLDVHRGDSGLYSAERAARLVIGPGTGLGVSGLMPVRDGWVPLSGEGGHVSFAPTNAEESAILQGLQKRYARVSVERILSGQGLLELYQVMADIEGLAAVCRSPVAITAQAQADEHSLGRRALNRFFAILGAVTGDQALTLGARGGVYVCGGILPRVHDLFLASGFHAAMVNKGRFAQYLADVPVWLCLAENPGLLGAAAALDNDEVRG</sequence>
<dbReference type="CDD" id="cd24008">
    <property type="entry name" value="ASKHA_NBD_GLK"/>
    <property type="match status" value="1"/>
</dbReference>
<accession>A0ABW8NFE9</accession>
<dbReference type="Gene3D" id="3.30.420.40">
    <property type="match status" value="1"/>
</dbReference>
<feature type="binding site" evidence="3">
    <location>
        <begin position="21"/>
        <end position="26"/>
    </location>
    <ligand>
        <name>ATP</name>
        <dbReference type="ChEBI" id="CHEBI:30616"/>
    </ligand>
</feature>
<dbReference type="RefSeq" id="WP_416205064.1">
    <property type="nucleotide sequence ID" value="NZ_JBBKTX010000004.1"/>
</dbReference>
<evidence type="ECO:0000256" key="2">
    <source>
        <dbReference type="ARBA" id="ARBA00022777"/>
    </source>
</evidence>
<comment type="caution">
    <text evidence="5">The sequence shown here is derived from an EMBL/GenBank/DDBJ whole genome shotgun (WGS) entry which is preliminary data.</text>
</comment>
<proteinExistence type="inferred from homology"/>
<name>A0ABW8NFE9_9GAMM</name>
<reference evidence="5 6" key="1">
    <citation type="submission" date="2024-03" db="EMBL/GenBank/DDBJ databases">
        <title>High-quality draft genome sequence of Oceanobacter sp. wDCs-4.</title>
        <authorList>
            <person name="Dong C."/>
        </authorList>
    </citation>
    <scope>NUCLEOTIDE SEQUENCE [LARGE SCALE GENOMIC DNA]</scope>
    <source>
        <strain evidence="6">wDCs-4</strain>
    </source>
</reference>
<comment type="similarity">
    <text evidence="3 4">Belongs to the bacterial glucokinase family.</text>
</comment>
<dbReference type="EC" id="2.7.1.2" evidence="3"/>
<evidence type="ECO:0000313" key="5">
    <source>
        <dbReference type="EMBL" id="MFK4751664.1"/>
    </source>
</evidence>
<evidence type="ECO:0000313" key="6">
    <source>
        <dbReference type="Proteomes" id="UP001620597"/>
    </source>
</evidence>
<evidence type="ECO:0000256" key="3">
    <source>
        <dbReference type="HAMAP-Rule" id="MF_00524"/>
    </source>
</evidence>
<comment type="catalytic activity">
    <reaction evidence="3">
        <text>D-glucose + ATP = D-glucose 6-phosphate + ADP + H(+)</text>
        <dbReference type="Rhea" id="RHEA:17825"/>
        <dbReference type="ChEBI" id="CHEBI:4167"/>
        <dbReference type="ChEBI" id="CHEBI:15378"/>
        <dbReference type="ChEBI" id="CHEBI:30616"/>
        <dbReference type="ChEBI" id="CHEBI:61548"/>
        <dbReference type="ChEBI" id="CHEBI:456216"/>
        <dbReference type="EC" id="2.7.1.2"/>
    </reaction>
</comment>
<keyword evidence="3" id="KW-0547">Nucleotide-binding</keyword>
<comment type="subcellular location">
    <subcellularLocation>
        <location evidence="3">Cytoplasm</location>
    </subcellularLocation>
</comment>
<dbReference type="Pfam" id="PF02685">
    <property type="entry name" value="Glucokinase"/>
    <property type="match status" value="1"/>
</dbReference>
<dbReference type="GO" id="GO:0004340">
    <property type="term" value="F:glucokinase activity"/>
    <property type="evidence" value="ECO:0007669"/>
    <property type="project" value="UniProtKB-EC"/>
</dbReference>
<dbReference type="Proteomes" id="UP001620597">
    <property type="component" value="Unassembled WGS sequence"/>
</dbReference>
<dbReference type="PANTHER" id="PTHR47690:SF1">
    <property type="entry name" value="GLUCOKINASE"/>
    <property type="match status" value="1"/>
</dbReference>
<dbReference type="HAMAP" id="MF_00524">
    <property type="entry name" value="Glucokinase"/>
    <property type="match status" value="1"/>
</dbReference>
<evidence type="ECO:0000256" key="4">
    <source>
        <dbReference type="RuleBase" id="RU004046"/>
    </source>
</evidence>
<keyword evidence="3" id="KW-0963">Cytoplasm</keyword>
<organism evidence="5 6">
    <name type="scientific">Oceanobacter antarcticus</name>
    <dbReference type="NCBI Taxonomy" id="3133425"/>
    <lineage>
        <taxon>Bacteria</taxon>
        <taxon>Pseudomonadati</taxon>
        <taxon>Pseudomonadota</taxon>
        <taxon>Gammaproteobacteria</taxon>
        <taxon>Oceanospirillales</taxon>
        <taxon>Oceanospirillaceae</taxon>
        <taxon>Oceanobacter</taxon>
    </lineage>
</organism>